<dbReference type="InterPro" id="IPR040314">
    <property type="entry name" value="DOP1"/>
</dbReference>
<dbReference type="Pfam" id="PF04118">
    <property type="entry name" value="Dopey_N"/>
    <property type="match status" value="1"/>
</dbReference>
<feature type="domain" description="DOP1 N-terminal" evidence="5">
    <location>
        <begin position="13"/>
        <end position="297"/>
    </location>
</feature>
<evidence type="ECO:0000256" key="2">
    <source>
        <dbReference type="ARBA" id="ARBA00022927"/>
    </source>
</evidence>
<feature type="region of interest" description="Disordered" evidence="4">
    <location>
        <begin position="299"/>
        <end position="320"/>
    </location>
</feature>
<feature type="region of interest" description="Disordered" evidence="4">
    <location>
        <begin position="2227"/>
        <end position="2262"/>
    </location>
</feature>
<protein>
    <recommendedName>
        <fullName evidence="10">Dopey-like protein</fullName>
    </recommendedName>
</protein>
<evidence type="ECO:0000313" key="9">
    <source>
        <dbReference type="Proteomes" id="UP000663832"/>
    </source>
</evidence>
<dbReference type="InterPro" id="IPR007249">
    <property type="entry name" value="DOP1_N"/>
</dbReference>
<organism evidence="8 9">
    <name type="scientific">Adineta steineri</name>
    <dbReference type="NCBI Taxonomy" id="433720"/>
    <lineage>
        <taxon>Eukaryota</taxon>
        <taxon>Metazoa</taxon>
        <taxon>Spiralia</taxon>
        <taxon>Gnathifera</taxon>
        <taxon>Rotifera</taxon>
        <taxon>Eurotatoria</taxon>
        <taxon>Bdelloidea</taxon>
        <taxon>Adinetida</taxon>
        <taxon>Adinetidae</taxon>
        <taxon>Adineta</taxon>
    </lineage>
</organism>
<dbReference type="PANTHER" id="PTHR14042">
    <property type="entry name" value="DOPEY-RELATED"/>
    <property type="match status" value="1"/>
</dbReference>
<feature type="domain" description="DOP1-like TPR" evidence="7">
    <location>
        <begin position="1073"/>
        <end position="1485"/>
    </location>
</feature>
<keyword evidence="9" id="KW-1185">Reference proteome</keyword>
<evidence type="ECO:0000256" key="3">
    <source>
        <dbReference type="ARBA" id="ARBA00046326"/>
    </source>
</evidence>
<reference evidence="8" key="1">
    <citation type="submission" date="2021-02" db="EMBL/GenBank/DDBJ databases">
        <authorList>
            <person name="Nowell W R."/>
        </authorList>
    </citation>
    <scope>NUCLEOTIDE SEQUENCE</scope>
</reference>
<evidence type="ECO:0000259" key="7">
    <source>
        <dbReference type="Pfam" id="PF24601"/>
    </source>
</evidence>
<feature type="compositionally biased region" description="Polar residues" evidence="4">
    <location>
        <begin position="904"/>
        <end position="917"/>
    </location>
</feature>
<keyword evidence="1" id="KW-0813">Transport</keyword>
<feature type="region of interest" description="Disordered" evidence="4">
    <location>
        <begin position="904"/>
        <end position="976"/>
    </location>
</feature>
<feature type="compositionally biased region" description="Polar residues" evidence="4">
    <location>
        <begin position="957"/>
        <end position="976"/>
    </location>
</feature>
<dbReference type="GO" id="GO:0005768">
    <property type="term" value="C:endosome"/>
    <property type="evidence" value="ECO:0007669"/>
    <property type="project" value="TreeGrafter"/>
</dbReference>
<dbReference type="GO" id="GO:0006895">
    <property type="term" value="P:Golgi to endosome transport"/>
    <property type="evidence" value="ECO:0007669"/>
    <property type="project" value="InterPro"/>
</dbReference>
<feature type="region of interest" description="Disordered" evidence="4">
    <location>
        <begin position="1786"/>
        <end position="1818"/>
    </location>
</feature>
<keyword evidence="2" id="KW-0653">Protein transport</keyword>
<dbReference type="GO" id="GO:0005802">
    <property type="term" value="C:trans-Golgi network"/>
    <property type="evidence" value="ECO:0007669"/>
    <property type="project" value="TreeGrafter"/>
</dbReference>
<dbReference type="OrthoDB" id="297643at2759"/>
<evidence type="ECO:0000313" key="8">
    <source>
        <dbReference type="EMBL" id="CAF0945020.1"/>
    </source>
</evidence>
<feature type="region of interest" description="Disordered" evidence="4">
    <location>
        <begin position="845"/>
        <end position="889"/>
    </location>
</feature>
<proteinExistence type="inferred from homology"/>
<dbReference type="InterPro" id="IPR056459">
    <property type="entry name" value="TPR_DOP1"/>
</dbReference>
<dbReference type="GO" id="GO:0005829">
    <property type="term" value="C:cytosol"/>
    <property type="evidence" value="ECO:0007669"/>
    <property type="project" value="GOC"/>
</dbReference>
<evidence type="ECO:0000256" key="1">
    <source>
        <dbReference type="ARBA" id="ARBA00022448"/>
    </source>
</evidence>
<feature type="compositionally biased region" description="Low complexity" evidence="4">
    <location>
        <begin position="918"/>
        <end position="937"/>
    </location>
</feature>
<dbReference type="PANTHER" id="PTHR14042:SF24">
    <property type="entry name" value="PROTEIN DOPEY-1 HOMOLOG"/>
    <property type="match status" value="1"/>
</dbReference>
<feature type="domain" description="DOP1-like C-terminal" evidence="6">
    <location>
        <begin position="1854"/>
        <end position="2206"/>
    </location>
</feature>
<dbReference type="EMBL" id="CAJNOM010000058">
    <property type="protein sequence ID" value="CAF0945020.1"/>
    <property type="molecule type" value="Genomic_DNA"/>
</dbReference>
<evidence type="ECO:0000259" key="5">
    <source>
        <dbReference type="Pfam" id="PF04118"/>
    </source>
</evidence>
<name>A0A814CTA2_9BILA</name>
<sequence length="2280" mass="262856">MPSDEIALLNDGRYKSFIATLEKVLKQFEYSSEWADLITNLVKVKKAIESYPKFQSIPKRITLSKRLAQCLHPALPSGVHLKTLEVYETIFRMIGKRNLQRDIILYSCGLFPLLPAAALPVKPVLLTLYETYFLPLGEALNPILTGFFLGLFPALEEGADYYDRIHALLDNLSNRIDKFYFYTCIWSAIHLVAAARHSALTFTLNHFDKRKSMEDQLYLMGSSVETMVSAVCTCLQDREQPLVQRSILDFLLVCLPMHNKQLTKIDMMKIITVSLHILLKRDMSLNRRIYAWFLGTEQTPTDNTSQQQQQQTNEIHSSTTSLAVTNDPFDSSSYFIQYTQENLIQSLLHALETISLNTISIIKSLPTTPNENNNSLTSISESMPSTWTLTKLIRVLIIIESTHEIERLLRHMVRKVEKQIYKLNNENKKLDTTITPATTTTILTKTMLQSMNHLEKSITLYKIFFHRFIITFLIDMNQISMNEKFQNIYSITQKKTNENIRALFNHYHQQNELQLKLNENVDHYKRAFDDCCKLLIEFCCFPRQSSITDQSKLSKGKTEFDDWSIDLCVLSVCESGHFYIQTTAISVLIELLGYTLYLCNTKSSNTSNEILIGTSLNLPDNISIIPSFNQEQVSLLINETLFFQHITAYLWEHLSDKYERQYNLKSARILSMLHSMLPNCDCEDLICNQLSSTHTHQYENEFIIIDAYKRFFKLWNSTRDISIVTYGHVNKTFERCLLIVIGILNESNNHCLKSIVQQWTCDCFIHRDMYRIFDIILIILLSPDTARISIQKLHPIVHKEYFSNRQINSNDQIAMNTNYQAQESIISTDTDDMSVGDINEITFSVLIDDDGGGGGEDEVDNDDDDDDDGDYDDDDGGEQEESDEEKRICAISCTDTGEVVYHLKQSSPQPMKSNTIKPPTTLSLSQPSLSNSRSVSPITTTSSLSKSVKRRAPTMPTVFSRNNSGIESNSTKSSNNNIQRMYTSLHEETSNETDSLTDTQLINTTINSTINNNTRRPHSVGPIPHAVTLDGISDPSISPLKSLNESETIPMNNNSTKKSDLIDRSRKIDIHLAYFLLYSQPYDYNRVTFALNIIESLIDLIPQQLIHTLLITTNQQSSPINMHNTRLHELSLRHRRAIEGKNFYSYVDNLLNNQHQSYLYTLINILLIYTRSYYSKSFEHRLNVHDMQGNRKVHIRSLTLLKRICHDISYICMENIHTNLQLINYIYDLFQKLSFQKTILHLFNTIIEKINHKTRLIKSKTLTKTIYDYNIEPIYNELTRQYLRELVELLEEIILLENILQYYQHRADLNSNQTPIQTFASNILASITSNNINLKTTEYSNLSLFQFRHSSDIDFINLITKNTQMNSTTNPLRYIDNQPIVNQSLFLSSILQYLKQIDFIENHRHIISLVVRILPHCGSSLKSISSLVIEQICRNLCFVVQTHNQQQQQQQGNKIRFKQLPYFDVMEYIVHLIERLSYICNYCILGNALGYEQFSTQTLSPQHWMKTITINERDLSDARQSILNQLPSILSSILFIWKTISEQFLFDNTIDQSILTTLPIHSSTNHLWPVYNVRQIRQTILNFLSTLTKSNGVSFISAVAQCWGERKRQLRTQQKVPPTQSTVDTLSRTTILTMPRDNLGETQALIDIVMNINGYTINDMIPNMNELIRNQLTARDKKKQNYDVWCLQFLLAYLQHEKCASIDCWPTLAFMFKECLAQSISPPATFLMIRILSFYIKQSSSLVERRDLKDLQDITMRVLDNCNTIVASSLEQTTWLRKNLQVRVAQPDNQSTKSGSTSNQTTPLGTNSSNGPETIPGDDPADFDGVTQAINTSDLTINGNYSFLALSVLAEHAATLLDIVYNRTDEKDRVVIPFLQNLVTNVMPYVRTHVSSNAPSYRSASALLMNISQYSYTRKAWKKEAFEQLFDVAFFQLDIIALRSWKIIVDNMITNERPTSFRDVMTKINTVQTGLFVSKEHEYEQRAMLVKRFAFVIYASEKDQYNRQLPEILERIADLLKLPQAPILHTQMFLFLRVLLLRISTKNLLSLWPILMAELIQVLLQLEQDLSSDLEGETKSHVQRMVTNDLATTNVTSSNPALKMYLYACKLLDVLLAMPYSELHHFQLFRSAFVTDEDTNDRKPPMDTFIAFSIRLCKLLERKLQTIPASMRDRLPVIKTSTRPLLRLRTITNIIELYPFFNCLTRMHTYDHHHYQHSLPTHTNTFNKQISLSKTKDSSKKKSKSLIHTSSYRKSESSTMNSIKEETMSEIETSVLEDFVESWI</sequence>
<dbReference type="Pfam" id="PF24598">
    <property type="entry name" value="DOP1_C"/>
    <property type="match status" value="1"/>
</dbReference>
<dbReference type="Pfam" id="PF24601">
    <property type="entry name" value="TPR_DOP1"/>
    <property type="match status" value="1"/>
</dbReference>
<evidence type="ECO:0000256" key="4">
    <source>
        <dbReference type="SAM" id="MobiDB-lite"/>
    </source>
</evidence>
<feature type="compositionally biased region" description="Acidic residues" evidence="4">
    <location>
        <begin position="847"/>
        <end position="883"/>
    </location>
</feature>
<gene>
    <name evidence="8" type="ORF">QVE165_LOCUS11882</name>
</gene>
<evidence type="ECO:0000259" key="6">
    <source>
        <dbReference type="Pfam" id="PF24598"/>
    </source>
</evidence>
<dbReference type="Proteomes" id="UP000663832">
    <property type="component" value="Unassembled WGS sequence"/>
</dbReference>
<dbReference type="InterPro" id="IPR056457">
    <property type="entry name" value="DOP1_C"/>
</dbReference>
<feature type="compositionally biased region" description="Polar residues" evidence="4">
    <location>
        <begin position="1787"/>
        <end position="1812"/>
    </location>
</feature>
<comment type="similarity">
    <text evidence="3">Belongs to the DOP1 family.</text>
</comment>
<comment type="caution">
    <text evidence="8">The sequence shown here is derived from an EMBL/GenBank/DDBJ whole genome shotgun (WGS) entry which is preliminary data.</text>
</comment>
<dbReference type="GO" id="GO:0015031">
    <property type="term" value="P:protein transport"/>
    <property type="evidence" value="ECO:0007669"/>
    <property type="project" value="UniProtKB-KW"/>
</dbReference>
<evidence type="ECO:0008006" key="10">
    <source>
        <dbReference type="Google" id="ProtNLM"/>
    </source>
</evidence>
<accession>A0A814CTA2</accession>